<evidence type="ECO:0000256" key="4">
    <source>
        <dbReference type="ARBA" id="ARBA00022801"/>
    </source>
</evidence>
<comment type="similarity">
    <text evidence="1">Belongs to the XseB family.</text>
</comment>
<evidence type="ECO:0000256" key="3">
    <source>
        <dbReference type="ARBA" id="ARBA00022722"/>
    </source>
</evidence>
<keyword evidence="3" id="KW-0540">Nuclease</keyword>
<dbReference type="SUPFAM" id="SSF116842">
    <property type="entry name" value="XseB-like"/>
    <property type="match status" value="1"/>
</dbReference>
<gene>
    <name evidence="7" type="ORF">SAMN05421740_105331</name>
</gene>
<dbReference type="AlphaFoldDB" id="A0A1H7QE88"/>
<keyword evidence="5" id="KW-0269">Exonuclease</keyword>
<evidence type="ECO:0000313" key="8">
    <source>
        <dbReference type="Proteomes" id="UP000198916"/>
    </source>
</evidence>
<organism evidence="7 8">
    <name type="scientific">Parapedobacter koreensis</name>
    <dbReference type="NCBI Taxonomy" id="332977"/>
    <lineage>
        <taxon>Bacteria</taxon>
        <taxon>Pseudomonadati</taxon>
        <taxon>Bacteroidota</taxon>
        <taxon>Sphingobacteriia</taxon>
        <taxon>Sphingobacteriales</taxon>
        <taxon>Sphingobacteriaceae</taxon>
        <taxon>Parapedobacter</taxon>
    </lineage>
</organism>
<dbReference type="GO" id="GO:0009318">
    <property type="term" value="C:exodeoxyribonuclease VII complex"/>
    <property type="evidence" value="ECO:0007669"/>
    <property type="project" value="UniProtKB-UniRule"/>
</dbReference>
<dbReference type="Proteomes" id="UP000198916">
    <property type="component" value="Unassembled WGS sequence"/>
</dbReference>
<protein>
    <recommendedName>
        <fullName evidence="6">Exodeoxyribonuclease VII small subunit</fullName>
        <ecNumber evidence="6">3.1.11.6</ecNumber>
    </recommendedName>
</protein>
<evidence type="ECO:0000256" key="5">
    <source>
        <dbReference type="ARBA" id="ARBA00022839"/>
    </source>
</evidence>
<dbReference type="STRING" id="332977.SAMN05421740_105331"/>
<name>A0A1H7QE88_9SPHI</name>
<dbReference type="GO" id="GO:0008855">
    <property type="term" value="F:exodeoxyribonuclease VII activity"/>
    <property type="evidence" value="ECO:0007669"/>
    <property type="project" value="UniProtKB-UniRule"/>
</dbReference>
<evidence type="ECO:0000256" key="2">
    <source>
        <dbReference type="ARBA" id="ARBA00022490"/>
    </source>
</evidence>
<dbReference type="OrthoDB" id="9813898at2"/>
<evidence type="ECO:0000313" key="7">
    <source>
        <dbReference type="EMBL" id="SEL46431.1"/>
    </source>
</evidence>
<dbReference type="InterPro" id="IPR037004">
    <property type="entry name" value="Exonuc_VII_ssu_sf"/>
</dbReference>
<dbReference type="NCBIfam" id="TIGR01280">
    <property type="entry name" value="xseB"/>
    <property type="match status" value="1"/>
</dbReference>
<dbReference type="Gene3D" id="1.10.287.1040">
    <property type="entry name" value="Exonuclease VII, small subunit"/>
    <property type="match status" value="1"/>
</dbReference>
<keyword evidence="8" id="KW-1185">Reference proteome</keyword>
<dbReference type="EC" id="3.1.11.6" evidence="6"/>
<dbReference type="Pfam" id="PF02609">
    <property type="entry name" value="Exonuc_VII_S"/>
    <property type="match status" value="1"/>
</dbReference>
<sequence>MSNEKYTYADAFDELQSIVSDIERGEITIDELSEKVKRATLLISVCKAKLTATEDEVNNILASLAADSSTSTPTEEE</sequence>
<dbReference type="GO" id="GO:0006308">
    <property type="term" value="P:DNA catabolic process"/>
    <property type="evidence" value="ECO:0007669"/>
    <property type="project" value="UniProtKB-UniRule"/>
</dbReference>
<accession>A0A1H7QE88</accession>
<keyword evidence="2" id="KW-0963">Cytoplasm</keyword>
<keyword evidence="4" id="KW-0378">Hydrolase</keyword>
<reference evidence="8" key="1">
    <citation type="submission" date="2016-10" db="EMBL/GenBank/DDBJ databases">
        <authorList>
            <person name="Varghese N."/>
            <person name="Submissions S."/>
        </authorList>
    </citation>
    <scope>NUCLEOTIDE SEQUENCE [LARGE SCALE GENOMIC DNA]</scope>
    <source>
        <strain evidence="8">Jip14</strain>
    </source>
</reference>
<evidence type="ECO:0000256" key="6">
    <source>
        <dbReference type="NCBIfam" id="TIGR01280"/>
    </source>
</evidence>
<dbReference type="InterPro" id="IPR003761">
    <property type="entry name" value="Exonuc_VII_S"/>
</dbReference>
<proteinExistence type="inferred from homology"/>
<dbReference type="EMBL" id="FNZR01000005">
    <property type="protein sequence ID" value="SEL46431.1"/>
    <property type="molecule type" value="Genomic_DNA"/>
</dbReference>
<dbReference type="RefSeq" id="WP_090606474.1">
    <property type="nucleotide sequence ID" value="NZ_FNZR01000005.1"/>
</dbReference>
<evidence type="ECO:0000256" key="1">
    <source>
        <dbReference type="ARBA" id="ARBA00009998"/>
    </source>
</evidence>